<dbReference type="SUPFAM" id="SSF52096">
    <property type="entry name" value="ClpP/crotonase"/>
    <property type="match status" value="1"/>
</dbReference>
<feature type="binding site" evidence="7">
    <location>
        <position position="209"/>
    </location>
    <ligand>
        <name>Zn(2+)</name>
        <dbReference type="ChEBI" id="CHEBI:29105"/>
    </ligand>
</feature>
<keyword evidence="7" id="KW-0275">Fatty acid biosynthesis</keyword>
<keyword evidence="2 7" id="KW-0808">Transferase</keyword>
<comment type="cofactor">
    <cofactor evidence="7">
        <name>Zn(2+)</name>
        <dbReference type="ChEBI" id="CHEBI:29105"/>
    </cofactor>
    <text evidence="7">Binds 1 zinc ion per subunit.</text>
</comment>
<dbReference type="Gene3D" id="3.90.226.10">
    <property type="entry name" value="2-enoyl-CoA Hydratase, Chain A, domain 1"/>
    <property type="match status" value="1"/>
</dbReference>
<evidence type="ECO:0000256" key="4">
    <source>
        <dbReference type="ARBA" id="ARBA00022771"/>
    </source>
</evidence>
<dbReference type="GO" id="GO:2001295">
    <property type="term" value="P:malonyl-CoA biosynthetic process"/>
    <property type="evidence" value="ECO:0007669"/>
    <property type="project" value="UniProtKB-UniRule"/>
</dbReference>
<comment type="subunit">
    <text evidence="7">Acetyl-CoA carboxylase is a heterohexamer composed of biotin carboxyl carrier protein (AccB), biotin carboxylase (AccC) and two subunits each of ACCase subunit alpha (AccA) and ACCase subunit beta (AccD).</text>
</comment>
<dbReference type="PROSITE" id="PS50980">
    <property type="entry name" value="COA_CT_NTER"/>
    <property type="match status" value="1"/>
</dbReference>
<keyword evidence="9" id="KW-0934">Plastid</keyword>
<evidence type="ECO:0000256" key="6">
    <source>
        <dbReference type="ARBA" id="ARBA00022840"/>
    </source>
</evidence>
<proteinExistence type="inferred from homology"/>
<keyword evidence="7" id="KW-0443">Lipid metabolism</keyword>
<accession>A0A7H0DGM2</accession>
<dbReference type="PANTHER" id="PTHR42995">
    <property type="entry name" value="ACETYL-COENZYME A CARBOXYLASE CARBOXYL TRANSFERASE SUBUNIT BETA, CHLOROPLASTIC"/>
    <property type="match status" value="1"/>
</dbReference>
<evidence type="ECO:0000259" key="8">
    <source>
        <dbReference type="PROSITE" id="PS50980"/>
    </source>
</evidence>
<dbReference type="InterPro" id="IPR034733">
    <property type="entry name" value="AcCoA_carboxyl_beta"/>
</dbReference>
<name>A0A7H0DGM2_9ASTE</name>
<dbReference type="InterPro" id="IPR011762">
    <property type="entry name" value="COA_CT_N"/>
</dbReference>
<evidence type="ECO:0000256" key="2">
    <source>
        <dbReference type="ARBA" id="ARBA00022679"/>
    </source>
</evidence>
<dbReference type="GO" id="GO:0009317">
    <property type="term" value="C:acetyl-CoA carboxylase complex"/>
    <property type="evidence" value="ECO:0007669"/>
    <property type="project" value="InterPro"/>
</dbReference>
<dbReference type="EMBL" id="MN464179">
    <property type="protein sequence ID" value="QNP08482.1"/>
    <property type="molecule type" value="Genomic_DNA"/>
</dbReference>
<dbReference type="GeneID" id="62631165"/>
<evidence type="ECO:0000313" key="9">
    <source>
        <dbReference type="EMBL" id="QNP08482.1"/>
    </source>
</evidence>
<comment type="similarity">
    <text evidence="7">Belongs to the AccD/PCCB family.</text>
</comment>
<feature type="domain" description="CoA carboxyltransferase N-terminal" evidence="8">
    <location>
        <begin position="202"/>
        <end position="475"/>
    </location>
</feature>
<evidence type="ECO:0000256" key="7">
    <source>
        <dbReference type="HAMAP-Rule" id="MF_01395"/>
    </source>
</evidence>
<dbReference type="EC" id="2.1.3.15" evidence="7"/>
<dbReference type="GO" id="GO:0016743">
    <property type="term" value="F:carboxyl- or carbamoyltransferase activity"/>
    <property type="evidence" value="ECO:0007669"/>
    <property type="project" value="UniProtKB-UniRule"/>
</dbReference>
<dbReference type="RefSeq" id="YP_009994381.1">
    <property type="nucleotide sequence ID" value="NC_052870.1"/>
</dbReference>
<dbReference type="AlphaFoldDB" id="A0A7H0DGM2"/>
<organism evidence="9">
    <name type="scientific">Cuscuta africana</name>
    <dbReference type="NCBI Taxonomy" id="413235"/>
    <lineage>
        <taxon>Eukaryota</taxon>
        <taxon>Viridiplantae</taxon>
        <taxon>Streptophyta</taxon>
        <taxon>Embryophyta</taxon>
        <taxon>Tracheophyta</taxon>
        <taxon>Spermatophyta</taxon>
        <taxon>Magnoliopsida</taxon>
        <taxon>eudicotyledons</taxon>
        <taxon>Gunneridae</taxon>
        <taxon>Pentapetalae</taxon>
        <taxon>asterids</taxon>
        <taxon>lamiids</taxon>
        <taxon>Solanales</taxon>
        <taxon>Convolvulaceae</taxon>
        <taxon>Cuscuteae</taxon>
        <taxon>Cuscuta</taxon>
        <taxon>Cuscuta subgen. Pachystigma</taxon>
    </lineage>
</organism>
<feature type="zinc finger region" description="C4-type" evidence="7">
    <location>
        <begin position="206"/>
        <end position="228"/>
    </location>
</feature>
<dbReference type="PANTHER" id="PTHR42995:SF5">
    <property type="entry name" value="ACETYL-COENZYME A CARBOXYLASE CARBOXYL TRANSFERASE SUBUNIT BETA, CHLOROPLASTIC"/>
    <property type="match status" value="1"/>
</dbReference>
<dbReference type="InterPro" id="IPR029045">
    <property type="entry name" value="ClpP/crotonase-like_dom_sf"/>
</dbReference>
<dbReference type="GO" id="GO:0008270">
    <property type="term" value="F:zinc ion binding"/>
    <property type="evidence" value="ECO:0007669"/>
    <property type="project" value="UniProtKB-UniRule"/>
</dbReference>
<feature type="binding site" evidence="7">
    <location>
        <position position="225"/>
    </location>
    <ligand>
        <name>Zn(2+)</name>
        <dbReference type="ChEBI" id="CHEBI:29105"/>
    </ligand>
</feature>
<keyword evidence="7" id="KW-0444">Lipid biosynthesis</keyword>
<geneLocation type="plastid" evidence="9"/>
<evidence type="ECO:0000256" key="3">
    <source>
        <dbReference type="ARBA" id="ARBA00022741"/>
    </source>
</evidence>
<protein>
    <recommendedName>
        <fullName evidence="7">Acetyl-coenzyme A carboxylase carboxyl transferase subunit beta</fullName>
        <shortName evidence="7">ACCase subunit beta</shortName>
        <shortName evidence="7">Acetyl-CoA carboxylase carboxyltransferase subunit beta</shortName>
        <ecNumber evidence="7">2.1.3.15</ecNumber>
    </recommendedName>
</protein>
<dbReference type="NCBIfam" id="TIGR00515">
    <property type="entry name" value="accD"/>
    <property type="match status" value="1"/>
</dbReference>
<dbReference type="UniPathway" id="UPA00655">
    <property type="reaction ID" value="UER00711"/>
</dbReference>
<dbReference type="InterPro" id="IPR000438">
    <property type="entry name" value="Acetyl_CoA_COase_Trfase_b_su"/>
</dbReference>
<evidence type="ECO:0000256" key="1">
    <source>
        <dbReference type="ARBA" id="ARBA00011842"/>
    </source>
</evidence>
<keyword evidence="3 7" id="KW-0547">Nucleotide-binding</keyword>
<sequence>MERWGDISFQNEFERGWDQKKSLDGLGIEEKTSDSEYPNREDLVQNIENIESWENRYNYSCSNGSPFFGVNDSESFIYDDAFLVRDRNGDSYSIYFEIEKNIFEIDNDQSFLSEPFYPDWDSRSQIQIQIAGSIDSYLQSEIGRTITTDSGSAIDSDINGLVFCGESCNRNEGERSSRQIRTKGLELILKEKPTNLKKYRHLWLQCENCYEFNYKKVLKSKRNICEKCGYYLEMSSSERIELLIDQGTWNPMDEDMVSRDPIQFFHLKRGEAYQDRLNLYQRTTGLTEAVQTGIGQLNGIPIAIGVMDFKFMGGSMGSVVGEKITRLIEHATNTFLPLIIVSASGGARMQEGSLSLMQMAKIAAALYDYQSKKCLFFLSILTSPTAGGVTASFGMLGDILITEPHAYVAFAGKRVIQETLNQSIPDEAQQAEFLFDKGLFDLIVPRHLLKSVICELFTLHALFPFNPKKHCLFLNKSNKKIEFIAEYKI</sequence>
<keyword evidence="5 7" id="KW-0862">Zinc</keyword>
<feature type="binding site" evidence="7">
    <location>
        <position position="206"/>
    </location>
    <ligand>
        <name>Zn(2+)</name>
        <dbReference type="ChEBI" id="CHEBI:29105"/>
    </ligand>
</feature>
<dbReference type="GO" id="GO:0003989">
    <property type="term" value="F:acetyl-CoA carboxylase activity"/>
    <property type="evidence" value="ECO:0007669"/>
    <property type="project" value="InterPro"/>
</dbReference>
<keyword evidence="6 7" id="KW-0067">ATP-binding</keyword>
<comment type="subunit">
    <text evidence="1">Acetyl-CoA carboxylase is a heterohexamer composed of biotin carboxyl carrier protein, biotin carboxylase and 2 subunits each of ACCase subunit alpha and ACCase plastid-coded subunit beta (accD).</text>
</comment>
<dbReference type="GO" id="GO:0005524">
    <property type="term" value="F:ATP binding"/>
    <property type="evidence" value="ECO:0007669"/>
    <property type="project" value="UniProtKB-KW"/>
</dbReference>
<comment type="function">
    <text evidence="7">Component of the acetyl coenzyme A carboxylase (ACC) complex. Biotin carboxylase (BC) catalyzes the carboxylation of biotin on its carrier protein (BCCP) and then the CO(2) group is transferred by the transcarboxylase to acetyl-CoA to form malonyl-CoA.</text>
</comment>
<evidence type="ECO:0000256" key="5">
    <source>
        <dbReference type="ARBA" id="ARBA00022833"/>
    </source>
</evidence>
<keyword evidence="7" id="KW-0276">Fatty acid metabolism</keyword>
<comment type="catalytic activity">
    <reaction evidence="7">
        <text>N(6)-carboxybiotinyl-L-lysyl-[protein] + acetyl-CoA = N(6)-biotinyl-L-lysyl-[protein] + malonyl-CoA</text>
        <dbReference type="Rhea" id="RHEA:54728"/>
        <dbReference type="Rhea" id="RHEA-COMP:10505"/>
        <dbReference type="Rhea" id="RHEA-COMP:10506"/>
        <dbReference type="ChEBI" id="CHEBI:57288"/>
        <dbReference type="ChEBI" id="CHEBI:57384"/>
        <dbReference type="ChEBI" id="CHEBI:83144"/>
        <dbReference type="ChEBI" id="CHEBI:83145"/>
        <dbReference type="EC" id="2.1.3.15"/>
    </reaction>
</comment>
<dbReference type="Pfam" id="PF01039">
    <property type="entry name" value="Carboxyl_trans"/>
    <property type="match status" value="1"/>
</dbReference>
<feature type="binding site" evidence="7">
    <location>
        <position position="228"/>
    </location>
    <ligand>
        <name>Zn(2+)</name>
        <dbReference type="ChEBI" id="CHEBI:29105"/>
    </ligand>
</feature>
<comment type="pathway">
    <text evidence="7">Lipid metabolism; malonyl-CoA biosynthesis; malonyl-CoA from acetyl-CoA: step 1/1.</text>
</comment>
<gene>
    <name evidence="7 9" type="primary">accD</name>
</gene>
<dbReference type="HAMAP" id="MF_01395">
    <property type="entry name" value="AcetylCoA_CT_beta"/>
    <property type="match status" value="1"/>
</dbReference>
<keyword evidence="7" id="KW-0479">Metal-binding</keyword>
<dbReference type="GO" id="GO:0006633">
    <property type="term" value="P:fatty acid biosynthetic process"/>
    <property type="evidence" value="ECO:0007669"/>
    <property type="project" value="UniProtKB-KW"/>
</dbReference>
<reference evidence="9" key="1">
    <citation type="journal article" date="2020" name="Bot. J. Linn. Soc.">
        <title>Reconstructing plastome evolution across the phylogenetic backbone of the parasitic plant genus Cuscuta (Convolvulaceae).</title>
        <authorList>
            <person name="Banerjee A."/>
            <person name="Stefanovic S."/>
        </authorList>
    </citation>
    <scope>NUCLEOTIDE SEQUENCE</scope>
</reference>
<keyword evidence="4 7" id="KW-0863">Zinc-finger</keyword>
<dbReference type="PRINTS" id="PR01070">
    <property type="entry name" value="ACCCTRFRASEB"/>
</dbReference>